<dbReference type="InterPro" id="IPR016152">
    <property type="entry name" value="PTrfase/Anion_transptr"/>
</dbReference>
<dbReference type="PROSITE" id="PS51094">
    <property type="entry name" value="PTS_EIIA_TYPE_2"/>
    <property type="match status" value="1"/>
</dbReference>
<evidence type="ECO:0000259" key="14">
    <source>
        <dbReference type="PROSITE" id="PS51372"/>
    </source>
</evidence>
<keyword evidence="5" id="KW-0808">Transferase</keyword>
<feature type="domain" description="PTS EIIA type-2" evidence="12">
    <location>
        <begin position="543"/>
        <end position="685"/>
    </location>
</feature>
<dbReference type="InterPro" id="IPR011608">
    <property type="entry name" value="PRD"/>
</dbReference>
<keyword evidence="4" id="KW-0597">Phosphoprotein</keyword>
<dbReference type="InterPro" id="IPR036390">
    <property type="entry name" value="WH_DNA-bd_sf"/>
</dbReference>
<comment type="function">
    <text evidence="9">The phosphoenolpyruvate-dependent sugar phosphotransferase system (sugar PTS), a major carbohydrate active transport system, catalyzes the phosphorylation of incoming sugar substrates concomitantly with their translocation across the cell membrane. The enzyme II UlaABC PTS system is involved in ascorbate transport.</text>
</comment>
<dbReference type="Gene3D" id="1.10.1790.10">
    <property type="entry name" value="PRD domain"/>
    <property type="match status" value="1"/>
</dbReference>
<evidence type="ECO:0000256" key="1">
    <source>
        <dbReference type="ARBA" id="ARBA00004496"/>
    </source>
</evidence>
<comment type="caution">
    <text evidence="15">The sequence shown here is derived from an EMBL/GenBank/DDBJ whole genome shotgun (WGS) entry which is preliminary data.</text>
</comment>
<evidence type="ECO:0000259" key="13">
    <source>
        <dbReference type="PROSITE" id="PS51099"/>
    </source>
</evidence>
<proteinExistence type="predicted"/>
<dbReference type="InterPro" id="IPR013011">
    <property type="entry name" value="PTS_EIIB_2"/>
</dbReference>
<keyword evidence="16" id="KW-1185">Reference proteome</keyword>
<dbReference type="PROSITE" id="PS00372">
    <property type="entry name" value="PTS_EIIA_TYPE_2_HIS"/>
    <property type="match status" value="1"/>
</dbReference>
<feature type="domain" description="PRD" evidence="14">
    <location>
        <begin position="289"/>
        <end position="396"/>
    </location>
</feature>
<dbReference type="PROSITE" id="PS51099">
    <property type="entry name" value="PTS_EIIB_TYPE_2"/>
    <property type="match status" value="1"/>
</dbReference>
<sequence length="699" mass="81507">MLEERLIQIVNTIIKFPYASKNELISLSNLSKRQVEYALEKINDWLKENSLDPIRFINNHLSVNPETQIRLIHLLNETHQGGIERYLLNTNERINYLCLLLFLNQEYISMNHMIEHLQVGKTTLSKDIKLLEEELEKQDISLFYTRKHGYRLDGDESAIRSMLMRLLIDCISIDGNTRLLDKFILDNHLTDFDMAYAKIRMVADQCQIHFVENRLIEFVYLFIFLKERRTSNGSHLKLGMEQTEFENSNEWKFTKMLLDDYSIHDKELQIYVTAWLLGASLGDFSNQTETNEKIIELVKEILNRFEAISGITFENRETVIKQIFLHFKSAYYRLNFRIPIINPYTQQIKSEYSDLFLLVSQTLKDFRYIFKGAIPDDEVAYLTMHFSSLISNFESSHKYEFTASVICPNGLGTSVMLYSQLQSLFPKIKFLDPVERIQLNDIINDIDLIFSTTTNFDIGNKEIPVFIVNPVMTNKEKYQIVQRVNALKRQEQKQLPDISKIMQIVEKYIDPSMIPSVEEEIVHTLISNKNHRITDETKPRLQSLIKLDYIQLGVNATDKYDAVKKAAKPLLADGVFSENYLNAMLKNMENSSYMVIAKHVALPHARIEDGAQKIGIGITVLSNYVRFDHYENDPVKYIFCLSAVDKESHLNALSTLVNILSEQEFFDMLSYATDPKLVLNYIKQFEDEKTIYEEKYSNS</sequence>
<keyword evidence="3" id="KW-0963">Cytoplasm</keyword>
<dbReference type="SUPFAM" id="SSF63520">
    <property type="entry name" value="PTS-regulatory domain, PRD"/>
    <property type="match status" value="1"/>
</dbReference>
<evidence type="ECO:0000256" key="4">
    <source>
        <dbReference type="ARBA" id="ARBA00022553"/>
    </source>
</evidence>
<dbReference type="InterPro" id="IPR002178">
    <property type="entry name" value="PTS_EIIA_type-2_dom"/>
</dbReference>
<gene>
    <name evidence="15" type="ORF">NPA36_01695</name>
</gene>
<dbReference type="SUPFAM" id="SSF52794">
    <property type="entry name" value="PTS system IIB component-like"/>
    <property type="match status" value="1"/>
</dbReference>
<reference evidence="15" key="3">
    <citation type="journal article" date="2023" name="Microbiol. Resour. Announc.">
        <title>Draft Genome Sequence of Granulicatella sp. Strain S8, Isolated from a Marine Fish, Seriola quinqueradiata.</title>
        <authorList>
            <person name="Lee M."/>
            <person name="Farooq A."/>
            <person name="Jeong J.B."/>
            <person name="Jung M.Y."/>
        </authorList>
    </citation>
    <scope>NUCLEOTIDE SEQUENCE</scope>
    <source>
        <strain evidence="15">S8</strain>
    </source>
</reference>
<evidence type="ECO:0000256" key="11">
    <source>
        <dbReference type="ARBA" id="ARBA00042072"/>
    </source>
</evidence>
<dbReference type="PANTHER" id="PTHR36203">
    <property type="entry name" value="ASCORBATE-SPECIFIC PTS SYSTEM EIIA COMPONENT"/>
    <property type="match status" value="1"/>
</dbReference>
<evidence type="ECO:0000256" key="5">
    <source>
        <dbReference type="ARBA" id="ARBA00022679"/>
    </source>
</evidence>
<evidence type="ECO:0000256" key="2">
    <source>
        <dbReference type="ARBA" id="ARBA00022448"/>
    </source>
</evidence>
<evidence type="ECO:0000313" key="15">
    <source>
        <dbReference type="EMBL" id="MCQ9209280.1"/>
    </source>
</evidence>
<dbReference type="Gene3D" id="3.40.930.10">
    <property type="entry name" value="Mannitol-specific EII, Chain A"/>
    <property type="match status" value="1"/>
</dbReference>
<dbReference type="Gene3D" id="3.40.50.2300">
    <property type="match status" value="1"/>
</dbReference>
<name>A0ABT1WL93_9LACT</name>
<evidence type="ECO:0000256" key="7">
    <source>
        <dbReference type="ARBA" id="ARBA00022777"/>
    </source>
</evidence>
<dbReference type="EMBL" id="JANHNZ010000001">
    <property type="protein sequence ID" value="MCQ9209280.1"/>
    <property type="molecule type" value="Genomic_DNA"/>
</dbReference>
<dbReference type="InterPro" id="IPR036095">
    <property type="entry name" value="PTS_EIIB-like_sf"/>
</dbReference>
<dbReference type="Gene3D" id="1.10.10.10">
    <property type="entry name" value="Winged helix-like DNA-binding domain superfamily/Winged helix DNA-binding domain"/>
    <property type="match status" value="1"/>
</dbReference>
<keyword evidence="7" id="KW-0418">Kinase</keyword>
<evidence type="ECO:0000256" key="3">
    <source>
        <dbReference type="ARBA" id="ARBA00022490"/>
    </source>
</evidence>
<evidence type="ECO:0000259" key="12">
    <source>
        <dbReference type="PROSITE" id="PS51094"/>
    </source>
</evidence>
<dbReference type="InterPro" id="IPR051351">
    <property type="entry name" value="Ascorbate-PTS_EIIA_comp"/>
</dbReference>
<dbReference type="PANTHER" id="PTHR36203:SF1">
    <property type="entry name" value="ASCORBATE-SPECIFIC PTS SYSTEM EIIA COMPONENT"/>
    <property type="match status" value="1"/>
</dbReference>
<reference evidence="15" key="1">
    <citation type="submission" date="2022-07" db="EMBL/GenBank/DDBJ databases">
        <authorList>
            <person name="Jung M.-Y."/>
            <person name="Lee M."/>
        </authorList>
    </citation>
    <scope>NUCLEOTIDE SEQUENCE</scope>
    <source>
        <strain evidence="15">S8</strain>
    </source>
</reference>
<dbReference type="Pfam" id="PF00874">
    <property type="entry name" value="PRD"/>
    <property type="match status" value="1"/>
</dbReference>
<protein>
    <recommendedName>
        <fullName evidence="10">Ascorbate-specific PTS system EIIA component</fullName>
    </recommendedName>
    <alternativeName>
        <fullName evidence="11">Ascorbate-specific phosphotransferase enzyme IIA component</fullName>
    </alternativeName>
</protein>
<evidence type="ECO:0000256" key="6">
    <source>
        <dbReference type="ARBA" id="ARBA00022683"/>
    </source>
</evidence>
<keyword evidence="6" id="KW-0598">Phosphotransferase system</keyword>
<feature type="domain" description="PTS EIIB type-2" evidence="13">
    <location>
        <begin position="401"/>
        <end position="492"/>
    </location>
</feature>
<organism evidence="15 16">
    <name type="scientific">Granulicatella seriolae</name>
    <dbReference type="NCBI Taxonomy" id="2967226"/>
    <lineage>
        <taxon>Bacteria</taxon>
        <taxon>Bacillati</taxon>
        <taxon>Bacillota</taxon>
        <taxon>Bacilli</taxon>
        <taxon>Lactobacillales</taxon>
        <taxon>Carnobacteriaceae</taxon>
        <taxon>Granulicatella</taxon>
    </lineage>
</organism>
<dbReference type="Pfam" id="PF05043">
    <property type="entry name" value="Mga"/>
    <property type="match status" value="1"/>
</dbReference>
<comment type="subcellular location">
    <subcellularLocation>
        <location evidence="1">Cytoplasm</location>
    </subcellularLocation>
</comment>
<evidence type="ECO:0000313" key="16">
    <source>
        <dbReference type="Proteomes" id="UP001059480"/>
    </source>
</evidence>
<dbReference type="InterPro" id="IPR036388">
    <property type="entry name" value="WH-like_DNA-bd_sf"/>
</dbReference>
<reference evidence="15" key="2">
    <citation type="journal article" date="2023" name="Curr. Microbiol.">
        <title>Granulicatella seriolae sp. nov., a Novel Facultative Anaerobe Isolated from Yellowtail Marine Fish.</title>
        <authorList>
            <person name="Lee M."/>
            <person name="Choi Y.J."/>
            <person name="Farooq A."/>
            <person name="Jeong J.B."/>
            <person name="Jung M.Y."/>
        </authorList>
    </citation>
    <scope>NUCLEOTIDE SEQUENCE</scope>
    <source>
        <strain evidence="15">S8</strain>
    </source>
</reference>
<evidence type="ECO:0000256" key="9">
    <source>
        <dbReference type="ARBA" id="ARBA00037387"/>
    </source>
</evidence>
<evidence type="ECO:0000256" key="10">
    <source>
        <dbReference type="ARBA" id="ARBA00041175"/>
    </source>
</evidence>
<dbReference type="CDD" id="cd05568">
    <property type="entry name" value="PTS_IIB_bgl_like"/>
    <property type="match status" value="1"/>
</dbReference>
<dbReference type="CDD" id="cd00211">
    <property type="entry name" value="PTS_IIA_fru"/>
    <property type="match status" value="1"/>
</dbReference>
<dbReference type="InterPro" id="IPR007737">
    <property type="entry name" value="Mga_HTH"/>
</dbReference>
<keyword evidence="2" id="KW-0813">Transport</keyword>
<evidence type="ECO:0000256" key="8">
    <source>
        <dbReference type="ARBA" id="ARBA00023159"/>
    </source>
</evidence>
<dbReference type="PROSITE" id="PS51372">
    <property type="entry name" value="PRD_2"/>
    <property type="match status" value="1"/>
</dbReference>
<dbReference type="InterPro" id="IPR036634">
    <property type="entry name" value="PRD_sf"/>
</dbReference>
<accession>A0ABT1WL93</accession>
<keyword evidence="8" id="KW-0010">Activator</keyword>
<dbReference type="Proteomes" id="UP001059480">
    <property type="component" value="Unassembled WGS sequence"/>
</dbReference>
<dbReference type="SUPFAM" id="SSF46785">
    <property type="entry name" value="Winged helix' DNA-binding domain"/>
    <property type="match status" value="1"/>
</dbReference>
<dbReference type="Pfam" id="PF00359">
    <property type="entry name" value="PTS_EIIA_2"/>
    <property type="match status" value="1"/>
</dbReference>
<dbReference type="SUPFAM" id="SSF55804">
    <property type="entry name" value="Phoshotransferase/anion transport protein"/>
    <property type="match status" value="1"/>
</dbReference>
<dbReference type="RefSeq" id="WP_256944385.1">
    <property type="nucleotide sequence ID" value="NZ_JANHNZ010000001.1"/>
</dbReference>